<dbReference type="OrthoDB" id="445826at2759"/>
<dbReference type="InterPro" id="IPR000477">
    <property type="entry name" value="RT_dom"/>
</dbReference>
<gene>
    <name evidence="3" type="ORF">Ocin01_14947</name>
</gene>
<sequence>MGGTQGDNNTTTPVAVTLEAIYSLVQAARNDTSSLRNELLTRLDGIERRVSEVERRYDRLDERQEELDASKVSKEDMRKIKDDLRSEMKEEKERILRKKQFNCIWIPETEEGEALFTEVMRIIVRPEFKSTMKELDQKRKQEVDLLDCISKSSRKKPEKTDLSQEEEVLQFYAEVSLRCVRLKTEYLSNDISNIGALFEFYTAGKRHEFLQAVNEPTRGENILDYFLLENYLMSGLVGMTNYIVNSEEQIQNESGVKGLAEGYINMISKSVRLGKAKKYHLIKWRATGSEWHRKKLKEYKKLVEDSINATMKQKVQKEVSNTSLWATFKRNFNIKFKKEGKLGDSVCPDSINNYYCKMGFSDGAKHEDTLGNDKITNINDDHFRVKSVSRKDIYVAWKSLRRKLSKVADTTGINKFFLDKIILLPSVTDWLLKVVRISFESGEIPDFLKLARVVPLPKVENASLPADFRPISILSILLLIMEKVYFIKLMEYLEARNVLSKSQFGCRKAHSTEAAMAAATDYILKNVDGGLIAILVSIDLRKAFDSVHREKLKKLGAKYGISSHWLRGYLKNRFQFFKVNGKISETKSFNRGACGHNVIFVGSVNKIGELKNDVEQDMATVCNYFRENLLTLNGDKTKMITLSSRLVFDRTLSWRDHIENTVKICFIRLRTLYSVRDAFNIEQLKTLSQAFILSLINYMLLIVGATNKKYLKMYDRILRGVARMILRVRKFDPIAQKINEDLSGYFCTVDNAHQYETRRRSKCTYLFTPKLEIGSRVLQFKAVRLWNRLPEKLRDAQSLAIFSKNLKKYLLDKRVHYVNPVLKAQFSHKTRMSRTTTPSKAISILQQMRSEHPALLGISANIDKATAGIQGIKNQYGTGPVHFKVVANSTSTISGDTDFNANLEQETGKEANNHHGTLANNDTSVVRPTERNLMGQNLPIAVVAPQARQKGGVISQVDVTAQNQIELLRLYALSQNRGRNVTATNQERNAAADSQGGEITTDDKVKSQLFQVEFR</sequence>
<evidence type="ECO:0000259" key="2">
    <source>
        <dbReference type="Pfam" id="PF00078"/>
    </source>
</evidence>
<keyword evidence="3" id="KW-0695">RNA-directed DNA polymerase</keyword>
<feature type="coiled-coil region" evidence="1">
    <location>
        <begin position="36"/>
        <end position="94"/>
    </location>
</feature>
<comment type="caution">
    <text evidence="3">The sequence shown here is derived from an EMBL/GenBank/DDBJ whole genome shotgun (WGS) entry which is preliminary data.</text>
</comment>
<proteinExistence type="predicted"/>
<keyword evidence="3" id="KW-0548">Nucleotidyltransferase</keyword>
<protein>
    <submittedName>
        <fullName evidence="3">Putative RNA-directed DNA polymerase from transposon X-element</fullName>
    </submittedName>
</protein>
<evidence type="ECO:0000313" key="4">
    <source>
        <dbReference type="Proteomes" id="UP000094527"/>
    </source>
</evidence>
<dbReference type="InterPro" id="IPR043502">
    <property type="entry name" value="DNA/RNA_pol_sf"/>
</dbReference>
<organism evidence="3 4">
    <name type="scientific">Orchesella cincta</name>
    <name type="common">Springtail</name>
    <name type="synonym">Podura cincta</name>
    <dbReference type="NCBI Taxonomy" id="48709"/>
    <lineage>
        <taxon>Eukaryota</taxon>
        <taxon>Metazoa</taxon>
        <taxon>Ecdysozoa</taxon>
        <taxon>Arthropoda</taxon>
        <taxon>Hexapoda</taxon>
        <taxon>Collembola</taxon>
        <taxon>Entomobryomorpha</taxon>
        <taxon>Entomobryoidea</taxon>
        <taxon>Orchesellidae</taxon>
        <taxon>Orchesellinae</taxon>
        <taxon>Orchesella</taxon>
    </lineage>
</organism>
<dbReference type="EMBL" id="LJIJ01001439">
    <property type="protein sequence ID" value="ODM91737.1"/>
    <property type="molecule type" value="Genomic_DNA"/>
</dbReference>
<keyword evidence="3" id="KW-0808">Transferase</keyword>
<reference evidence="3 4" key="1">
    <citation type="journal article" date="2016" name="Genome Biol. Evol.">
        <title>Gene Family Evolution Reflects Adaptation to Soil Environmental Stressors in the Genome of the Collembolan Orchesella cincta.</title>
        <authorList>
            <person name="Faddeeva-Vakhrusheva A."/>
            <person name="Derks M.F."/>
            <person name="Anvar S.Y."/>
            <person name="Agamennone V."/>
            <person name="Suring W."/>
            <person name="Smit S."/>
            <person name="van Straalen N.M."/>
            <person name="Roelofs D."/>
        </authorList>
    </citation>
    <scope>NUCLEOTIDE SEQUENCE [LARGE SCALE GENOMIC DNA]</scope>
    <source>
        <tissue evidence="3">Mixed pool</tissue>
    </source>
</reference>
<dbReference type="PANTHER" id="PTHR19446">
    <property type="entry name" value="REVERSE TRANSCRIPTASES"/>
    <property type="match status" value="1"/>
</dbReference>
<dbReference type="GO" id="GO:0003964">
    <property type="term" value="F:RNA-directed DNA polymerase activity"/>
    <property type="evidence" value="ECO:0007669"/>
    <property type="project" value="UniProtKB-KW"/>
</dbReference>
<keyword evidence="1" id="KW-0175">Coiled coil</keyword>
<evidence type="ECO:0000256" key="1">
    <source>
        <dbReference type="SAM" id="Coils"/>
    </source>
</evidence>
<dbReference type="Pfam" id="PF00078">
    <property type="entry name" value="RVT_1"/>
    <property type="match status" value="1"/>
</dbReference>
<name>A0A1D2MFH9_ORCCI</name>
<evidence type="ECO:0000313" key="3">
    <source>
        <dbReference type="EMBL" id="ODM91737.1"/>
    </source>
</evidence>
<keyword evidence="4" id="KW-1185">Reference proteome</keyword>
<dbReference type="STRING" id="48709.A0A1D2MFH9"/>
<dbReference type="Proteomes" id="UP000094527">
    <property type="component" value="Unassembled WGS sequence"/>
</dbReference>
<dbReference type="SUPFAM" id="SSF56672">
    <property type="entry name" value="DNA/RNA polymerases"/>
    <property type="match status" value="1"/>
</dbReference>
<dbReference type="AlphaFoldDB" id="A0A1D2MFH9"/>
<feature type="domain" description="Reverse transcriptase" evidence="2">
    <location>
        <begin position="465"/>
        <end position="586"/>
    </location>
</feature>
<accession>A0A1D2MFH9</accession>